<comment type="caution">
    <text evidence="1">The sequence shown here is derived from an EMBL/GenBank/DDBJ whole genome shotgun (WGS) entry which is preliminary data.</text>
</comment>
<dbReference type="OMA" id="WGIASVY"/>
<evidence type="ECO:0000313" key="2">
    <source>
        <dbReference type="Proteomes" id="UP000554766"/>
    </source>
</evidence>
<reference evidence="1 2" key="1">
    <citation type="journal article" date="2020" name="Nat. Commun.">
        <title>The structures of two archaeal type IV pili illuminate evolutionary relationships.</title>
        <authorList>
            <person name="Wang F."/>
            <person name="Baquero D.P."/>
            <person name="Su Z."/>
            <person name="Beltran L.C."/>
            <person name="Prangishvili D."/>
            <person name="Krupovic M."/>
            <person name="Egelman E.H."/>
        </authorList>
    </citation>
    <scope>NUCLEOTIDE SEQUENCE [LARGE SCALE GENOMIC DNA]</scope>
    <source>
        <strain evidence="1 2">2GA</strain>
    </source>
</reference>
<proteinExistence type="predicted"/>
<dbReference type="EMBL" id="JAAVJF010000001">
    <property type="protein sequence ID" value="NYR14870.1"/>
    <property type="molecule type" value="Genomic_DNA"/>
</dbReference>
<dbReference type="Proteomes" id="UP000554766">
    <property type="component" value="Unassembled WGS sequence"/>
</dbReference>
<keyword evidence="2" id="KW-1185">Reference proteome</keyword>
<organism evidence="1 2">
    <name type="scientific">Pyrobaculum arsenaticum</name>
    <dbReference type="NCBI Taxonomy" id="121277"/>
    <lineage>
        <taxon>Archaea</taxon>
        <taxon>Thermoproteota</taxon>
        <taxon>Thermoprotei</taxon>
        <taxon>Thermoproteales</taxon>
        <taxon>Thermoproteaceae</taxon>
        <taxon>Pyrobaculum</taxon>
    </lineage>
</organism>
<gene>
    <name evidence="1" type="ORF">HC235_02620</name>
</gene>
<accession>A0A7L4P9Q8</accession>
<dbReference type="RefSeq" id="WP_011900099.1">
    <property type="nucleotide sequence ID" value="NZ_JAAVJF010000001.1"/>
</dbReference>
<sequence>MLGLLTLLINATVLYVPITAVPFIYTAPLSGCANFSAYVDPLSPWGIASVYAVSTTGALALPGLDPYPTPKYVKGQICGDFISVKIDRWRSIGPAVPISVKGTDTLLIYQGVPLEINGTAIVKVKSFTQPQVDGRFYYKISSQVVMGVYVEEYVVYSYAKISAYGIANITYFSLSEDKPDYYLVVPALGVRVDGVKPWTPDFVLWFSPNQTAAVGKPRVVVEQVRIPVAGECNGTATVSNPLERPYQVLVKLDTGEEYTLQMYLLPSVVRTWRLSGAEAKTADGKPLPVYMVTTEDGSPVAMCIVEGATYYLYVKAGDTLYRYPAASSSGVLETYTDLVKPRVVLDYPGFNATATPEVARLGENITVKVYYNGTFVQEYRVKASPLVAINVSRLFVEVRVEDVLGSPIDSFYVYVGGLRFRGQGGTARILPLADPIAVEINGVKYLTRLQPTVRVPTLTQPSFIKIAAAAVAVGGGIAIGFKRRESSAKEDRDRDVLEI</sequence>
<evidence type="ECO:0000313" key="1">
    <source>
        <dbReference type="EMBL" id="NYR14870.1"/>
    </source>
</evidence>
<name>A0A7L4P9Q8_9CREN</name>
<protein>
    <submittedName>
        <fullName evidence="1">Uncharacterized protein</fullName>
    </submittedName>
</protein>
<dbReference type="GeneID" id="5056270"/>
<dbReference type="AlphaFoldDB" id="A0A7L4P9Q8"/>